<name>A0A8T5GET9_9ARCH</name>
<dbReference type="NCBIfam" id="NF002172">
    <property type="entry name" value="PRK01018.1"/>
    <property type="match status" value="1"/>
</dbReference>
<evidence type="ECO:0000259" key="3">
    <source>
        <dbReference type="Pfam" id="PF01248"/>
    </source>
</evidence>
<dbReference type="InterPro" id="IPR004038">
    <property type="entry name" value="Ribosomal_eL8/eL30/eS12/Gad45"/>
</dbReference>
<gene>
    <name evidence="4" type="ORF">HON47_02875</name>
</gene>
<comment type="caution">
    <text evidence="4">The sequence shown here is derived from an EMBL/GenBank/DDBJ whole genome shotgun (WGS) entry which is preliminary data.</text>
</comment>
<keyword evidence="1 4" id="KW-0689">Ribosomal protein</keyword>
<dbReference type="Proteomes" id="UP000722459">
    <property type="component" value="Unassembled WGS sequence"/>
</dbReference>
<dbReference type="Gene3D" id="3.30.1330.30">
    <property type="match status" value="1"/>
</dbReference>
<dbReference type="InterPro" id="IPR039109">
    <property type="entry name" value="Ribosomal_eL30-like"/>
</dbReference>
<evidence type="ECO:0000313" key="4">
    <source>
        <dbReference type="EMBL" id="MBT4870491.1"/>
    </source>
</evidence>
<sequence>MVDANKEIRRAVDTGKVAFGFKQCQKELAKGNGELIIISTNMNPSEKEKLKYIAEIGEKAIFDYDKTGLVLGSVCGKPFVVSAMIVLDKGKSKVTELVVK</sequence>
<dbReference type="PANTHER" id="PTHR11449">
    <property type="entry name" value="RIBOSOMAL PROTEIN L30"/>
    <property type="match status" value="1"/>
</dbReference>
<reference evidence="4" key="1">
    <citation type="journal article" date="2021" name="ISME J.">
        <title>Mercury methylation by metabolically versatile and cosmopolitan marine bacteria.</title>
        <authorList>
            <person name="Lin H."/>
            <person name="Ascher D.B."/>
            <person name="Myung Y."/>
            <person name="Lamborg C.H."/>
            <person name="Hallam S.J."/>
            <person name="Gionfriddo C.M."/>
            <person name="Holt K.E."/>
            <person name="Moreau J.W."/>
        </authorList>
    </citation>
    <scope>NUCLEOTIDE SEQUENCE</scope>
    <source>
        <strain evidence="4">SI075_bin30</strain>
    </source>
</reference>
<organism evidence="4 5">
    <name type="scientific">Candidatus Iainarchaeum sp</name>
    <dbReference type="NCBI Taxonomy" id="3101447"/>
    <lineage>
        <taxon>Archaea</taxon>
        <taxon>Candidatus Iainarchaeota</taxon>
        <taxon>Candidatus Iainarchaeia</taxon>
        <taxon>Candidatus Iainarchaeales</taxon>
        <taxon>Candidatus Iainarchaeaceae</taxon>
        <taxon>Candidatus Iainarchaeum</taxon>
    </lineage>
</organism>
<feature type="domain" description="Ribosomal protein eL8/eL30/eS12/Gadd45" evidence="3">
    <location>
        <begin position="4"/>
        <end position="94"/>
    </location>
</feature>
<dbReference type="AlphaFoldDB" id="A0A8T5GET9"/>
<evidence type="ECO:0000313" key="5">
    <source>
        <dbReference type="Proteomes" id="UP000722459"/>
    </source>
</evidence>
<dbReference type="Pfam" id="PF01248">
    <property type="entry name" value="Ribosomal_L7Ae"/>
    <property type="match status" value="1"/>
</dbReference>
<accession>A0A8T5GET9</accession>
<dbReference type="SUPFAM" id="SSF55315">
    <property type="entry name" value="L30e-like"/>
    <property type="match status" value="1"/>
</dbReference>
<proteinExistence type="predicted"/>
<keyword evidence="2" id="KW-0687">Ribonucleoprotein</keyword>
<dbReference type="GO" id="GO:1990904">
    <property type="term" value="C:ribonucleoprotein complex"/>
    <property type="evidence" value="ECO:0007669"/>
    <property type="project" value="UniProtKB-KW"/>
</dbReference>
<dbReference type="EMBL" id="JABJNZ010000038">
    <property type="protein sequence ID" value="MBT4870491.1"/>
    <property type="molecule type" value="Genomic_DNA"/>
</dbReference>
<evidence type="ECO:0000256" key="1">
    <source>
        <dbReference type="ARBA" id="ARBA00022980"/>
    </source>
</evidence>
<protein>
    <submittedName>
        <fullName evidence="4">50S ribosomal protein L30e</fullName>
    </submittedName>
</protein>
<evidence type="ECO:0000256" key="2">
    <source>
        <dbReference type="ARBA" id="ARBA00023274"/>
    </source>
</evidence>
<dbReference type="GO" id="GO:0005840">
    <property type="term" value="C:ribosome"/>
    <property type="evidence" value="ECO:0007669"/>
    <property type="project" value="UniProtKB-KW"/>
</dbReference>
<dbReference type="InterPro" id="IPR029064">
    <property type="entry name" value="Ribosomal_eL30-like_sf"/>
</dbReference>
<dbReference type="GO" id="GO:0003723">
    <property type="term" value="F:RNA binding"/>
    <property type="evidence" value="ECO:0007669"/>
    <property type="project" value="InterPro"/>
</dbReference>